<feature type="domain" description="ABC transporter" evidence="5">
    <location>
        <begin position="4"/>
        <end position="232"/>
    </location>
</feature>
<evidence type="ECO:0000256" key="2">
    <source>
        <dbReference type="ARBA" id="ARBA00022448"/>
    </source>
</evidence>
<comment type="caution">
    <text evidence="6">The sequence shown here is derived from an EMBL/GenBank/DDBJ whole genome shotgun (WGS) entry which is preliminary data.</text>
</comment>
<evidence type="ECO:0000259" key="5">
    <source>
        <dbReference type="PROSITE" id="PS50893"/>
    </source>
</evidence>
<dbReference type="Pfam" id="PF00005">
    <property type="entry name" value="ABC_tran"/>
    <property type="match status" value="1"/>
</dbReference>
<comment type="similarity">
    <text evidence="1">Belongs to the ABC transporter superfamily.</text>
</comment>
<dbReference type="Proteomes" id="UP000570823">
    <property type="component" value="Unassembled WGS sequence"/>
</dbReference>
<dbReference type="AlphaFoldDB" id="A0A7K4HPX9"/>
<dbReference type="PROSITE" id="PS50893">
    <property type="entry name" value="ABC_TRANSPORTER_2"/>
    <property type="match status" value="1"/>
</dbReference>
<gene>
    <name evidence="6" type="ORF">HWN36_08145</name>
</gene>
<dbReference type="GO" id="GO:0016887">
    <property type="term" value="F:ATP hydrolysis activity"/>
    <property type="evidence" value="ECO:0007669"/>
    <property type="project" value="InterPro"/>
</dbReference>
<evidence type="ECO:0000313" key="6">
    <source>
        <dbReference type="EMBL" id="NVO67279.1"/>
    </source>
</evidence>
<evidence type="ECO:0000313" key="7">
    <source>
        <dbReference type="Proteomes" id="UP000570823"/>
    </source>
</evidence>
<dbReference type="InterPro" id="IPR027417">
    <property type="entry name" value="P-loop_NTPase"/>
</dbReference>
<proteinExistence type="inferred from homology"/>
<reference evidence="6 7" key="1">
    <citation type="submission" date="2020-06" db="EMBL/GenBank/DDBJ databases">
        <title>Methanofollis fontis sp. nov., a methanogen isolated from marine sediments near a cold seep at Four-Way Closure Ridge offshore southwestern Taiwan.</title>
        <authorList>
            <person name="Chen S.-C."/>
            <person name="Teng N.-H."/>
            <person name="Lin Y.-S."/>
            <person name="Lai M.-C."/>
            <person name="Chen H.-H."/>
            <person name="Wang C.-C."/>
        </authorList>
    </citation>
    <scope>NUCLEOTIDE SEQUENCE [LARGE SCALE GENOMIC DNA]</scope>
    <source>
        <strain evidence="6 7">DSM 2702</strain>
    </source>
</reference>
<dbReference type="InterPro" id="IPR003439">
    <property type="entry name" value="ABC_transporter-like_ATP-bd"/>
</dbReference>
<keyword evidence="4 6" id="KW-0067">ATP-binding</keyword>
<dbReference type="InterPro" id="IPR003593">
    <property type="entry name" value="AAA+_ATPase"/>
</dbReference>
<dbReference type="PANTHER" id="PTHR43335">
    <property type="entry name" value="ABC TRANSPORTER, ATP-BINDING PROTEIN"/>
    <property type="match status" value="1"/>
</dbReference>
<dbReference type="SMART" id="SM00382">
    <property type="entry name" value="AAA"/>
    <property type="match status" value="1"/>
</dbReference>
<keyword evidence="3" id="KW-0547">Nucleotide-binding</keyword>
<sequence>MNIITVENLQKAFKGRPVLKGITFSVKKGEVFGFLGPNGAGKTTTMRCLLGLLRPDTGNALVFGENMAGSDRLRGRIGALLEKDGLSDRLTAEENLDYYARLYGVSGRDERVREILEFTGLTERKDSLVGTFSTGMRRKLGIGRAILHDPEVLFLDEPSAGLDPEAQRMVRDLIADLSREEEMTVVVNSHNLDEVQRVCSTVAILHDGRIRAFDTLERLRSGGGTEVRIALSDRSSAERALAVLSAAQGVAVVSRDGEEVSARLNGADVPTLVRAMVEAGCAIEEVRKDHRSLEEIYLSVVRQAEGSA</sequence>
<keyword evidence="2" id="KW-0813">Transport</keyword>
<dbReference type="OrthoDB" id="87732at2157"/>
<evidence type="ECO:0000256" key="4">
    <source>
        <dbReference type="ARBA" id="ARBA00022840"/>
    </source>
</evidence>
<dbReference type="EMBL" id="JABXWR010000001">
    <property type="protein sequence ID" value="NVO67279.1"/>
    <property type="molecule type" value="Genomic_DNA"/>
</dbReference>
<evidence type="ECO:0000256" key="1">
    <source>
        <dbReference type="ARBA" id="ARBA00005417"/>
    </source>
</evidence>
<name>A0A7K4HPX9_9EURY</name>
<dbReference type="Gene3D" id="3.40.50.300">
    <property type="entry name" value="P-loop containing nucleotide triphosphate hydrolases"/>
    <property type="match status" value="1"/>
</dbReference>
<keyword evidence="7" id="KW-1185">Reference proteome</keyword>
<protein>
    <submittedName>
        <fullName evidence="6">ABC transporter ATP-binding protein</fullName>
    </submittedName>
</protein>
<accession>A0A7K4HPX9</accession>
<dbReference type="GO" id="GO:0005524">
    <property type="term" value="F:ATP binding"/>
    <property type="evidence" value="ECO:0007669"/>
    <property type="project" value="UniProtKB-KW"/>
</dbReference>
<dbReference type="RefSeq" id="WP_176788888.1">
    <property type="nucleotide sequence ID" value="NZ_JABXWR010000001.1"/>
</dbReference>
<dbReference type="SUPFAM" id="SSF52540">
    <property type="entry name" value="P-loop containing nucleoside triphosphate hydrolases"/>
    <property type="match status" value="1"/>
</dbReference>
<organism evidence="6 7">
    <name type="scientific">Methanofollis tationis</name>
    <dbReference type="NCBI Taxonomy" id="81417"/>
    <lineage>
        <taxon>Archaea</taxon>
        <taxon>Methanobacteriati</taxon>
        <taxon>Methanobacteriota</taxon>
        <taxon>Stenosarchaea group</taxon>
        <taxon>Methanomicrobia</taxon>
        <taxon>Methanomicrobiales</taxon>
        <taxon>Methanomicrobiaceae</taxon>
        <taxon>Methanofollis</taxon>
    </lineage>
</organism>
<evidence type="ECO:0000256" key="3">
    <source>
        <dbReference type="ARBA" id="ARBA00022741"/>
    </source>
</evidence>